<proteinExistence type="predicted"/>
<evidence type="ECO:0008006" key="3">
    <source>
        <dbReference type="Google" id="ProtNLM"/>
    </source>
</evidence>
<name>A0ABT2W1G6_9FLAO</name>
<dbReference type="EMBL" id="JAOTEM010000001">
    <property type="protein sequence ID" value="MCU7616083.1"/>
    <property type="molecule type" value="Genomic_DNA"/>
</dbReference>
<gene>
    <name evidence="1" type="ORF">NZ698_02635</name>
</gene>
<keyword evidence="2" id="KW-1185">Reference proteome</keyword>
<evidence type="ECO:0000313" key="2">
    <source>
        <dbReference type="Proteomes" id="UP001208649"/>
    </source>
</evidence>
<dbReference type="Proteomes" id="UP001208649">
    <property type="component" value="Unassembled WGS sequence"/>
</dbReference>
<accession>A0ABT2W1G6</accession>
<organism evidence="1 2">
    <name type="scientific">Chryseobacterium edaphi</name>
    <dbReference type="NCBI Taxonomy" id="2976532"/>
    <lineage>
        <taxon>Bacteria</taxon>
        <taxon>Pseudomonadati</taxon>
        <taxon>Bacteroidota</taxon>
        <taxon>Flavobacteriia</taxon>
        <taxon>Flavobacteriales</taxon>
        <taxon>Weeksellaceae</taxon>
        <taxon>Chryseobacterium group</taxon>
        <taxon>Chryseobacterium</taxon>
    </lineage>
</organism>
<dbReference type="RefSeq" id="WP_263001545.1">
    <property type="nucleotide sequence ID" value="NZ_JAOTEM010000001.1"/>
</dbReference>
<protein>
    <recommendedName>
        <fullName evidence="3">DUF4238 domain-containing protein</fullName>
    </recommendedName>
</protein>
<evidence type="ECO:0000313" key="1">
    <source>
        <dbReference type="EMBL" id="MCU7616083.1"/>
    </source>
</evidence>
<comment type="caution">
    <text evidence="1">The sequence shown here is derived from an EMBL/GenBank/DDBJ whole genome shotgun (WGS) entry which is preliminary data.</text>
</comment>
<sequence length="311" mass="36240">MISNLHNFSFIFGLENKQNQLNFVDINLLKKDNLLFIDPRLIAHNNDKISITMDKYLRKYWSALIHEIKTGTISNTFKLMRGLAEPKETHLGFSEKKQSGNSMGDKLKPKFIKELITLINTKNGHLTNLEDIEFFIDKVGEDRISDITTKIVKQVLIDFTISECKKYNIETKSVMQKDIWNYETGEWEKKSVELPIFDNKPVILIPKNIVRLKGGSKNIVSCFYRFAIREYVLNDNSILQKIPPTGKDGKHLIKDVKNQFPNSKEILNSWNNQFPKLMVDFKSDYLHEKIICLTDEQIEMIVYDINYQNVG</sequence>
<reference evidence="2" key="1">
    <citation type="submission" date="2023-07" db="EMBL/GenBank/DDBJ databases">
        <title>Chryseobacterium sp. strain PBS4-4 Genome sequencing and assembly.</title>
        <authorList>
            <person name="Jung Y."/>
        </authorList>
    </citation>
    <scope>NUCLEOTIDE SEQUENCE [LARGE SCALE GENOMIC DNA]</scope>
    <source>
        <strain evidence="2">PBS4-4</strain>
    </source>
</reference>